<accession>A0A5C4XLK4</accession>
<name>A0A5C4XLK4_9DEIO</name>
<organism evidence="3 4">
    <name type="scientific">Deinococcus radiopugnans ATCC 19172</name>
    <dbReference type="NCBI Taxonomy" id="585398"/>
    <lineage>
        <taxon>Bacteria</taxon>
        <taxon>Thermotogati</taxon>
        <taxon>Deinococcota</taxon>
        <taxon>Deinococci</taxon>
        <taxon>Deinococcales</taxon>
        <taxon>Deinococcaceae</taxon>
        <taxon>Deinococcus</taxon>
    </lineage>
</organism>
<keyword evidence="1" id="KW-0472">Membrane</keyword>
<reference evidence="2 5" key="2">
    <citation type="submission" date="2020-08" db="EMBL/GenBank/DDBJ databases">
        <title>Genomic Encyclopedia of Type Strains, Phase IV (KMG-IV): sequencing the most valuable type-strain genomes for metagenomic binning, comparative biology and taxonomic classification.</title>
        <authorList>
            <person name="Goeker M."/>
        </authorList>
    </citation>
    <scope>NUCLEOTIDE SEQUENCE [LARGE SCALE GENOMIC DNA]</scope>
    <source>
        <strain evidence="2 5">DSM 12027</strain>
    </source>
</reference>
<comment type="caution">
    <text evidence="3">The sequence shown here is derived from an EMBL/GenBank/DDBJ whole genome shotgun (WGS) entry which is preliminary data.</text>
</comment>
<evidence type="ECO:0000256" key="1">
    <source>
        <dbReference type="SAM" id="Phobius"/>
    </source>
</evidence>
<evidence type="ECO:0000313" key="2">
    <source>
        <dbReference type="EMBL" id="MBB6018725.1"/>
    </source>
</evidence>
<keyword evidence="5" id="KW-1185">Reference proteome</keyword>
<feature type="transmembrane region" description="Helical" evidence="1">
    <location>
        <begin position="73"/>
        <end position="95"/>
    </location>
</feature>
<dbReference type="RefSeq" id="WP_139404888.1">
    <property type="nucleotide sequence ID" value="NZ_JACHEW010000040.1"/>
</dbReference>
<dbReference type="EMBL" id="VDMO01000040">
    <property type="protein sequence ID" value="TNM64395.1"/>
    <property type="molecule type" value="Genomic_DNA"/>
</dbReference>
<keyword evidence="1" id="KW-0812">Transmembrane</keyword>
<dbReference type="EMBL" id="JACHEW010000040">
    <property type="protein sequence ID" value="MBB6018725.1"/>
    <property type="molecule type" value="Genomic_DNA"/>
</dbReference>
<dbReference type="AlphaFoldDB" id="A0A5C4XLK4"/>
<dbReference type="Proteomes" id="UP000629870">
    <property type="component" value="Unassembled WGS sequence"/>
</dbReference>
<dbReference type="Proteomes" id="UP000313988">
    <property type="component" value="Unassembled WGS sequence"/>
</dbReference>
<evidence type="ECO:0000313" key="4">
    <source>
        <dbReference type="Proteomes" id="UP000313988"/>
    </source>
</evidence>
<keyword evidence="1" id="KW-1133">Transmembrane helix</keyword>
<sequence>MTQPSAKLRTPASWRVRGWSVAGAVLISTVLWLGIIWPSIFTIVVLLIAPALFLFLTGVFWPRFYEGNSRVRLYLRVCLLLAAACWGLELGWLWFFST</sequence>
<feature type="transmembrane region" description="Helical" evidence="1">
    <location>
        <begin position="16"/>
        <end position="35"/>
    </location>
</feature>
<evidence type="ECO:0000313" key="5">
    <source>
        <dbReference type="Proteomes" id="UP000629870"/>
    </source>
</evidence>
<feature type="transmembrane region" description="Helical" evidence="1">
    <location>
        <begin position="41"/>
        <end position="61"/>
    </location>
</feature>
<proteinExistence type="predicted"/>
<protein>
    <submittedName>
        <fullName evidence="3">Uncharacterized protein</fullName>
    </submittedName>
</protein>
<reference evidence="3 4" key="1">
    <citation type="submission" date="2019-06" db="EMBL/GenBank/DDBJ databases">
        <title>Genome sequence of Deinococcus radiopugnans ATCC 19172.</title>
        <authorList>
            <person name="Maclea K.S."/>
            <person name="Maynard C.R."/>
        </authorList>
    </citation>
    <scope>NUCLEOTIDE SEQUENCE [LARGE SCALE GENOMIC DNA]</scope>
    <source>
        <strain evidence="3 4">ATCC 19172</strain>
    </source>
</reference>
<gene>
    <name evidence="3" type="ORF">FHR04_19670</name>
    <name evidence="2" type="ORF">HNQ04_004006</name>
</gene>
<evidence type="ECO:0000313" key="3">
    <source>
        <dbReference type="EMBL" id="TNM64395.1"/>
    </source>
</evidence>